<feature type="transmembrane region" description="Helical" evidence="4">
    <location>
        <begin position="121"/>
        <end position="137"/>
    </location>
</feature>
<evidence type="ECO:0000256" key="2">
    <source>
        <dbReference type="ARBA" id="ARBA00022989"/>
    </source>
</evidence>
<keyword evidence="1 4" id="KW-0812">Transmembrane</keyword>
<feature type="transmembrane region" description="Helical" evidence="4">
    <location>
        <begin position="21"/>
        <end position="43"/>
    </location>
</feature>
<organism evidence="5 6">
    <name type="scientific">Thermoflavimicrobium daqui</name>
    <dbReference type="NCBI Taxonomy" id="2137476"/>
    <lineage>
        <taxon>Bacteria</taxon>
        <taxon>Bacillati</taxon>
        <taxon>Bacillota</taxon>
        <taxon>Bacilli</taxon>
        <taxon>Bacillales</taxon>
        <taxon>Thermoactinomycetaceae</taxon>
        <taxon>Thermoflavimicrobium</taxon>
    </lineage>
</organism>
<accession>A0A364K9R5</accession>
<sequence>MTGKSWYSNQKEIKGKMKRKVTWVVIVALLFPLLFCTGSVLAADPKTDSQNQGHNGLFDILTHFPDEGIAKARAEGYEVRFAKYPPSRYSLDSYAGEQNTWNVLSTAQNTGYGLLHEINNMFWQLLLAWNFNVMMLVESSFSLDLVNTFATAIEGSIQQLTGFSNGGIGSSGLWGNFLVFVLMIAGAWIAYNGMVKKNTTKAWGAMISTIFFLMVSLAFFANAGGVMTYLNSISSGISQEIMGVANKISIGKDQSSYDSDVASFVAADKLYDMLVYEPYLMLQYGKTSSDPSLTSERIQKILEHKVGSTERGEAVKEEVEANKNPLMKPESAFQRLGFILLLIITHIILGIVFIVIAGAMILYQILFVILALFAPFALLLSLYPAWSSVAIDWLKKFVGYVLVKIVIGLFLSLVLAISQFLYMMTPPKNGYLLTILMQAVLILGVLWKRNDLISVIKNVQYNDPGIQNLANILQKYLDKGKSNLPKFIKRY</sequence>
<evidence type="ECO:0008006" key="7">
    <source>
        <dbReference type="Google" id="ProtNLM"/>
    </source>
</evidence>
<evidence type="ECO:0000256" key="3">
    <source>
        <dbReference type="ARBA" id="ARBA00023136"/>
    </source>
</evidence>
<dbReference type="InterPro" id="IPR007688">
    <property type="entry name" value="Conjugal_tfr_TrbL/VirB6"/>
</dbReference>
<dbReference type="Proteomes" id="UP000251213">
    <property type="component" value="Unassembled WGS sequence"/>
</dbReference>
<dbReference type="AlphaFoldDB" id="A0A364K9R5"/>
<feature type="transmembrane region" description="Helical" evidence="4">
    <location>
        <begin position="365"/>
        <end position="385"/>
    </location>
</feature>
<evidence type="ECO:0000256" key="1">
    <source>
        <dbReference type="ARBA" id="ARBA00022692"/>
    </source>
</evidence>
<proteinExistence type="predicted"/>
<reference evidence="5 6" key="1">
    <citation type="submission" date="2018-06" db="EMBL/GenBank/DDBJ databases">
        <title>Thermoflavimicrobium daqus sp. nov., a thermophilic microbe isolated from Moutai-flavour Daqu.</title>
        <authorList>
            <person name="Wang X."/>
            <person name="Zhou H."/>
        </authorList>
    </citation>
    <scope>NUCLEOTIDE SEQUENCE [LARGE SCALE GENOMIC DNA]</scope>
    <source>
        <strain evidence="5 6">FBKL4.011</strain>
    </source>
</reference>
<feature type="transmembrane region" description="Helical" evidence="4">
    <location>
        <begin position="430"/>
        <end position="447"/>
    </location>
</feature>
<keyword evidence="6" id="KW-1185">Reference proteome</keyword>
<dbReference type="InterPro" id="IPR058112">
    <property type="entry name" value="CD3337_EF1877-like"/>
</dbReference>
<protein>
    <recommendedName>
        <fullName evidence="7">TrbL/VirB6 plasmid conjugal transfer protein</fullName>
    </recommendedName>
</protein>
<dbReference type="GO" id="GO:0030255">
    <property type="term" value="P:protein secretion by the type IV secretion system"/>
    <property type="evidence" value="ECO:0007669"/>
    <property type="project" value="InterPro"/>
</dbReference>
<dbReference type="EMBL" id="QJKK01000001">
    <property type="protein sequence ID" value="RAL27033.1"/>
    <property type="molecule type" value="Genomic_DNA"/>
</dbReference>
<feature type="transmembrane region" description="Helical" evidence="4">
    <location>
        <begin position="397"/>
        <end position="424"/>
    </location>
</feature>
<evidence type="ECO:0000256" key="4">
    <source>
        <dbReference type="SAM" id="Phobius"/>
    </source>
</evidence>
<keyword evidence="2 4" id="KW-1133">Transmembrane helix</keyword>
<dbReference type="Pfam" id="PF04610">
    <property type="entry name" value="TrbL"/>
    <property type="match status" value="1"/>
</dbReference>
<comment type="caution">
    <text evidence="5">The sequence shown here is derived from an EMBL/GenBank/DDBJ whole genome shotgun (WGS) entry which is preliminary data.</text>
</comment>
<dbReference type="NCBIfam" id="NF046089">
    <property type="entry name" value="CD3337_EF1877"/>
    <property type="match status" value="1"/>
</dbReference>
<evidence type="ECO:0000313" key="6">
    <source>
        <dbReference type="Proteomes" id="UP000251213"/>
    </source>
</evidence>
<dbReference type="OrthoDB" id="2930912at2"/>
<feature type="transmembrane region" description="Helical" evidence="4">
    <location>
        <begin position="336"/>
        <end position="359"/>
    </location>
</feature>
<keyword evidence="3 4" id="KW-0472">Membrane</keyword>
<feature type="transmembrane region" description="Helical" evidence="4">
    <location>
        <begin position="203"/>
        <end position="230"/>
    </location>
</feature>
<name>A0A364K9R5_9BACL</name>
<reference evidence="5 6" key="2">
    <citation type="submission" date="2018-06" db="EMBL/GenBank/DDBJ databases">
        <authorList>
            <person name="Zhirakovskaya E."/>
        </authorList>
    </citation>
    <scope>NUCLEOTIDE SEQUENCE [LARGE SCALE GENOMIC DNA]</scope>
    <source>
        <strain evidence="5 6">FBKL4.011</strain>
    </source>
</reference>
<evidence type="ECO:0000313" key="5">
    <source>
        <dbReference type="EMBL" id="RAL27033.1"/>
    </source>
</evidence>
<gene>
    <name evidence="5" type="ORF">DL897_03070</name>
</gene>
<feature type="transmembrane region" description="Helical" evidence="4">
    <location>
        <begin position="173"/>
        <end position="191"/>
    </location>
</feature>